<protein>
    <submittedName>
        <fullName evidence="3">GNAT family N-acetyltransferase</fullName>
    </submittedName>
</protein>
<dbReference type="Proteomes" id="UP001422759">
    <property type="component" value="Unassembled WGS sequence"/>
</dbReference>
<dbReference type="Pfam" id="PF13302">
    <property type="entry name" value="Acetyltransf_3"/>
    <property type="match status" value="1"/>
</dbReference>
<feature type="domain" description="N-acetyltransferase" evidence="2">
    <location>
        <begin position="41"/>
        <end position="190"/>
    </location>
</feature>
<accession>A0ABN2YZU3</accession>
<dbReference type="PANTHER" id="PTHR43441">
    <property type="entry name" value="RIBOSOMAL-PROTEIN-SERINE ACETYLTRANSFERASE"/>
    <property type="match status" value="1"/>
</dbReference>
<gene>
    <name evidence="3" type="ORF">GCM10009760_12180</name>
</gene>
<proteinExistence type="predicted"/>
<evidence type="ECO:0000259" key="2">
    <source>
        <dbReference type="PROSITE" id="PS51186"/>
    </source>
</evidence>
<dbReference type="RefSeq" id="WP_344461504.1">
    <property type="nucleotide sequence ID" value="NZ_BAAANT010000004.1"/>
</dbReference>
<reference evidence="3 4" key="1">
    <citation type="journal article" date="2019" name="Int. J. Syst. Evol. Microbiol.">
        <title>The Global Catalogue of Microorganisms (GCM) 10K type strain sequencing project: providing services to taxonomists for standard genome sequencing and annotation.</title>
        <authorList>
            <consortium name="The Broad Institute Genomics Platform"/>
            <consortium name="The Broad Institute Genome Sequencing Center for Infectious Disease"/>
            <person name="Wu L."/>
            <person name="Ma J."/>
        </authorList>
    </citation>
    <scope>NUCLEOTIDE SEQUENCE [LARGE SCALE GENOMIC DNA]</scope>
    <source>
        <strain evidence="3 4">JCM 14560</strain>
    </source>
</reference>
<evidence type="ECO:0000256" key="1">
    <source>
        <dbReference type="SAM" id="MobiDB-lite"/>
    </source>
</evidence>
<dbReference type="InterPro" id="IPR000182">
    <property type="entry name" value="GNAT_dom"/>
</dbReference>
<evidence type="ECO:0000313" key="4">
    <source>
        <dbReference type="Proteomes" id="UP001422759"/>
    </source>
</evidence>
<evidence type="ECO:0000313" key="3">
    <source>
        <dbReference type="EMBL" id="GAA2134632.1"/>
    </source>
</evidence>
<dbReference type="InterPro" id="IPR051908">
    <property type="entry name" value="Ribosomal_N-acetyltransferase"/>
</dbReference>
<organism evidence="3 4">
    <name type="scientific">Kitasatospora kazusensis</name>
    <dbReference type="NCBI Taxonomy" id="407974"/>
    <lineage>
        <taxon>Bacteria</taxon>
        <taxon>Bacillati</taxon>
        <taxon>Actinomycetota</taxon>
        <taxon>Actinomycetes</taxon>
        <taxon>Kitasatosporales</taxon>
        <taxon>Streptomycetaceae</taxon>
        <taxon>Kitasatospora</taxon>
    </lineage>
</organism>
<keyword evidence="4" id="KW-1185">Reference proteome</keyword>
<feature type="region of interest" description="Disordered" evidence="1">
    <location>
        <begin position="169"/>
        <end position="193"/>
    </location>
</feature>
<dbReference type="Gene3D" id="3.40.630.30">
    <property type="match status" value="1"/>
</dbReference>
<sequence length="193" mass="20756">MQDRTVLSGGVRPGPAGEPAAVVLRPWGLADTDPDVVLEAYRDRELRHWLKSSMETRADALRWLEEQRRGRDSGERISFAVVEGDGGPVGHVVLKGLTPGGPSAEVGYWTVAAARGRGVASRAVAELTRWAFEAFGADGLVRLELFHQVGNEGSCRVAERSGYGFVRELPPLGPSSGPGHLHVRSRPEASVRG</sequence>
<dbReference type="PANTHER" id="PTHR43441:SF10">
    <property type="entry name" value="ACETYLTRANSFERASE"/>
    <property type="match status" value="1"/>
</dbReference>
<name>A0ABN2YZU3_9ACTN</name>
<dbReference type="SUPFAM" id="SSF55729">
    <property type="entry name" value="Acyl-CoA N-acyltransferases (Nat)"/>
    <property type="match status" value="1"/>
</dbReference>
<dbReference type="CDD" id="cd04301">
    <property type="entry name" value="NAT_SF"/>
    <property type="match status" value="1"/>
</dbReference>
<comment type="caution">
    <text evidence="3">The sequence shown here is derived from an EMBL/GenBank/DDBJ whole genome shotgun (WGS) entry which is preliminary data.</text>
</comment>
<dbReference type="PROSITE" id="PS51186">
    <property type="entry name" value="GNAT"/>
    <property type="match status" value="1"/>
</dbReference>
<dbReference type="InterPro" id="IPR016181">
    <property type="entry name" value="Acyl_CoA_acyltransferase"/>
</dbReference>
<dbReference type="EMBL" id="BAAANT010000004">
    <property type="protein sequence ID" value="GAA2134632.1"/>
    <property type="molecule type" value="Genomic_DNA"/>
</dbReference>